<evidence type="ECO:0000313" key="2">
    <source>
        <dbReference type="EMBL" id="GFY43338.1"/>
    </source>
</evidence>
<feature type="region of interest" description="Disordered" evidence="1">
    <location>
        <begin position="55"/>
        <end position="78"/>
    </location>
</feature>
<feature type="region of interest" description="Disordered" evidence="1">
    <location>
        <begin position="1"/>
        <end position="29"/>
    </location>
</feature>
<accession>A0A8X7BU78</accession>
<gene>
    <name evidence="2" type="ORF">TNIN_453701</name>
</gene>
<dbReference type="EMBL" id="BMAV01003619">
    <property type="protein sequence ID" value="GFY43338.1"/>
    <property type="molecule type" value="Genomic_DNA"/>
</dbReference>
<feature type="compositionally biased region" description="Low complexity" evidence="1">
    <location>
        <begin position="14"/>
        <end position="29"/>
    </location>
</feature>
<name>A0A8X7BU78_9ARAC</name>
<proteinExistence type="predicted"/>
<dbReference type="Proteomes" id="UP000886998">
    <property type="component" value="Unassembled WGS sequence"/>
</dbReference>
<sequence>MPSYYAKNDKISTPVHQSNSSSPVQSNSSANPHLLELYIKQTNFFSYNYDEESPTDIQYSSDYSGMDNDISPSQDNEG</sequence>
<keyword evidence="3" id="KW-1185">Reference proteome</keyword>
<reference evidence="2" key="1">
    <citation type="submission" date="2020-08" db="EMBL/GenBank/DDBJ databases">
        <title>Multicomponent nature underlies the extraordinary mechanical properties of spider dragline silk.</title>
        <authorList>
            <person name="Kono N."/>
            <person name="Nakamura H."/>
            <person name="Mori M."/>
            <person name="Yoshida Y."/>
            <person name="Ohtoshi R."/>
            <person name="Malay A.D."/>
            <person name="Moran D.A.P."/>
            <person name="Tomita M."/>
            <person name="Numata K."/>
            <person name="Arakawa K."/>
        </authorList>
    </citation>
    <scope>NUCLEOTIDE SEQUENCE</scope>
</reference>
<dbReference type="AlphaFoldDB" id="A0A8X7BU78"/>
<protein>
    <submittedName>
        <fullName evidence="2">Uncharacterized protein</fullName>
    </submittedName>
</protein>
<evidence type="ECO:0000313" key="3">
    <source>
        <dbReference type="Proteomes" id="UP000886998"/>
    </source>
</evidence>
<evidence type="ECO:0000256" key="1">
    <source>
        <dbReference type="SAM" id="MobiDB-lite"/>
    </source>
</evidence>
<comment type="caution">
    <text evidence="2">The sequence shown here is derived from an EMBL/GenBank/DDBJ whole genome shotgun (WGS) entry which is preliminary data.</text>
</comment>
<organism evidence="2 3">
    <name type="scientific">Trichonephila inaurata madagascariensis</name>
    <dbReference type="NCBI Taxonomy" id="2747483"/>
    <lineage>
        <taxon>Eukaryota</taxon>
        <taxon>Metazoa</taxon>
        <taxon>Ecdysozoa</taxon>
        <taxon>Arthropoda</taxon>
        <taxon>Chelicerata</taxon>
        <taxon>Arachnida</taxon>
        <taxon>Araneae</taxon>
        <taxon>Araneomorphae</taxon>
        <taxon>Entelegynae</taxon>
        <taxon>Araneoidea</taxon>
        <taxon>Nephilidae</taxon>
        <taxon>Trichonephila</taxon>
        <taxon>Trichonephila inaurata</taxon>
    </lineage>
</organism>